<name>A0A553NPW6_TIGCA</name>
<evidence type="ECO:0000313" key="3">
    <source>
        <dbReference type="EMBL" id="TRY67449.1"/>
    </source>
</evidence>
<keyword evidence="4" id="KW-1185">Reference proteome</keyword>
<dbReference type="InterPro" id="IPR035240">
    <property type="entry name" value="SprT_Zn_ribbon"/>
</dbReference>
<organism evidence="3 4">
    <name type="scientific">Tigriopus californicus</name>
    <name type="common">Marine copepod</name>
    <dbReference type="NCBI Taxonomy" id="6832"/>
    <lineage>
        <taxon>Eukaryota</taxon>
        <taxon>Metazoa</taxon>
        <taxon>Ecdysozoa</taxon>
        <taxon>Arthropoda</taxon>
        <taxon>Crustacea</taxon>
        <taxon>Multicrustacea</taxon>
        <taxon>Hexanauplia</taxon>
        <taxon>Copepoda</taxon>
        <taxon>Harpacticoida</taxon>
        <taxon>Harpacticidae</taxon>
        <taxon>Tigriopus</taxon>
    </lineage>
</organism>
<dbReference type="EMBL" id="VCGU01000011">
    <property type="protein sequence ID" value="TRY67449.1"/>
    <property type="molecule type" value="Genomic_DNA"/>
</dbReference>
<dbReference type="STRING" id="6832.A0A553NPW6"/>
<evidence type="ECO:0000256" key="1">
    <source>
        <dbReference type="SAM" id="MobiDB-lite"/>
    </source>
</evidence>
<feature type="compositionally biased region" description="Polar residues" evidence="1">
    <location>
        <begin position="247"/>
        <end position="260"/>
    </location>
</feature>
<feature type="compositionally biased region" description="Polar residues" evidence="1">
    <location>
        <begin position="214"/>
        <end position="227"/>
    </location>
</feature>
<feature type="compositionally biased region" description="Basic residues" evidence="1">
    <location>
        <begin position="531"/>
        <end position="543"/>
    </location>
</feature>
<feature type="domain" description="SprT-like" evidence="2">
    <location>
        <begin position="585"/>
        <end position="744"/>
    </location>
</feature>
<dbReference type="PANTHER" id="PTHR23099:SF0">
    <property type="entry name" value="GERM CELL NUCLEAR ACIDIC PROTEIN"/>
    <property type="match status" value="1"/>
</dbReference>
<gene>
    <name evidence="3" type="ORF">TCAL_03735</name>
</gene>
<comment type="caution">
    <text evidence="3">The sequence shown here is derived from an EMBL/GenBank/DDBJ whole genome shotgun (WGS) entry which is preliminary data.</text>
</comment>
<dbReference type="Pfam" id="PF10263">
    <property type="entry name" value="SprT-like"/>
    <property type="match status" value="1"/>
</dbReference>
<dbReference type="AlphaFoldDB" id="A0A553NPW6"/>
<proteinExistence type="predicted"/>
<feature type="compositionally biased region" description="Basic residues" evidence="1">
    <location>
        <begin position="452"/>
        <end position="461"/>
    </location>
</feature>
<feature type="compositionally biased region" description="Acidic residues" evidence="1">
    <location>
        <begin position="321"/>
        <end position="330"/>
    </location>
</feature>
<feature type="region of interest" description="Disordered" evidence="1">
    <location>
        <begin position="149"/>
        <end position="479"/>
    </location>
</feature>
<evidence type="ECO:0000313" key="4">
    <source>
        <dbReference type="Proteomes" id="UP000318571"/>
    </source>
</evidence>
<feature type="compositionally biased region" description="Basic and acidic residues" evidence="1">
    <location>
        <begin position="365"/>
        <end position="381"/>
    </location>
</feature>
<feature type="compositionally biased region" description="Basic and acidic residues" evidence="1">
    <location>
        <begin position="389"/>
        <end position="408"/>
    </location>
</feature>
<dbReference type="Pfam" id="PF17283">
    <property type="entry name" value="Zn_ribbon_SprT"/>
    <property type="match status" value="1"/>
</dbReference>
<dbReference type="InterPro" id="IPR006640">
    <property type="entry name" value="SprT-like_domain"/>
</dbReference>
<evidence type="ECO:0000259" key="2">
    <source>
        <dbReference type="SMART" id="SM00731"/>
    </source>
</evidence>
<feature type="compositionally biased region" description="Polar residues" evidence="1">
    <location>
        <begin position="272"/>
        <end position="285"/>
    </location>
</feature>
<dbReference type="SMART" id="SM00731">
    <property type="entry name" value="SprT"/>
    <property type="match status" value="1"/>
</dbReference>
<sequence>MDGPFKTPRGPSKLSSKYKRILASRNPDESMVLAGNLGPIQPPQPPDAIRWESTLNLHRRRLKSPLPHPIVSESSINDPVLIPMATSHQPHRIPRPDFQDLDGVSIFTEDQTLYHSAHEEPLCSSSASDTPLDAHIFFSVDRRRSLAFQRRQPKPIWASDSEDESLEPKNRRQSVLGRNPVILLSSESDSEEDVPPIPPPDLTDPSKERLVGQWVQTSPFHSPQPLSLSDFEADVEDESDEEEPAANQDSPLTSEATSKRLSWAENCEGYPKNNQQSFSHQTSFPTVLDESCGPSSDAQSDPDSDLTKDRFSKALQVSLTTEDEEQDPEVTQDTVSLEPSLLGTEPLHLHLTLSTQCSTPPVTEKSIEETKESSSPEEETRFQQFLQKLKRDREERAFREENTQRPIEDFLVNDSDEEALMPVGSPPKSRYFQEPIALSSSDDRSESSPFKSKNRNRKSPPKNRVLSESEETDESYKSILKTLPTDERKVKTSVESLAESSTISTIVISDSDDENKENQLPDIPLPRCKPKKIVKPKKPTKTVKTKDPATKPNRLKPISTTLSFMESLCHPDATKYLTKFQTHRDELARKLYKLFNEQIFAMSLPTDMELMWSPRLLKTAGRCWQKSRLIRGDPHRFSSIELSSKVLDSSDRLRDTLIHEMCHAAAWIISGYRDGHGPIWRDWANRSMREFPELPIINRCHNYAIRTKFTYRCVKCGYQLGRHSKSLDTDRKVCGLCRGRFELLVNRKAGANTETPGRRVEPTTPRTPNKFALFVKENYKHVRLPGVDHRDAMMMLSSQFALSKIC</sequence>
<dbReference type="GO" id="GO:0006974">
    <property type="term" value="P:DNA damage response"/>
    <property type="evidence" value="ECO:0007669"/>
    <property type="project" value="UniProtKB-ARBA"/>
</dbReference>
<feature type="compositionally biased region" description="Polar residues" evidence="1">
    <location>
        <begin position="352"/>
        <end position="361"/>
    </location>
</feature>
<dbReference type="PANTHER" id="PTHR23099">
    <property type="entry name" value="TRANSCRIPTIONAL REGULATOR"/>
    <property type="match status" value="1"/>
</dbReference>
<accession>A0A553NPW6</accession>
<protein>
    <recommendedName>
        <fullName evidence="2">SprT-like domain-containing protein</fullName>
    </recommendedName>
</protein>
<dbReference type="Proteomes" id="UP000318571">
    <property type="component" value="Chromosome 4"/>
</dbReference>
<reference evidence="3 4" key="1">
    <citation type="journal article" date="2018" name="Nat. Ecol. Evol.">
        <title>Genomic signatures of mitonuclear coevolution across populations of Tigriopus californicus.</title>
        <authorList>
            <person name="Barreto F.S."/>
            <person name="Watson E.T."/>
            <person name="Lima T.G."/>
            <person name="Willett C.S."/>
            <person name="Edmands S."/>
            <person name="Li W."/>
            <person name="Burton R.S."/>
        </authorList>
    </citation>
    <scope>NUCLEOTIDE SEQUENCE [LARGE SCALE GENOMIC DNA]</scope>
    <source>
        <strain evidence="3 4">San Diego</strain>
    </source>
</reference>
<dbReference type="GO" id="GO:0005634">
    <property type="term" value="C:nucleus"/>
    <property type="evidence" value="ECO:0007669"/>
    <property type="project" value="TreeGrafter"/>
</dbReference>
<feature type="compositionally biased region" description="Acidic residues" evidence="1">
    <location>
        <begin position="231"/>
        <end position="244"/>
    </location>
</feature>
<feature type="region of interest" description="Disordered" evidence="1">
    <location>
        <begin position="531"/>
        <end position="555"/>
    </location>
</feature>